<comment type="caution">
    <text evidence="1">The sequence shown here is derived from an EMBL/GenBank/DDBJ whole genome shotgun (WGS) entry which is preliminary data.</text>
</comment>
<dbReference type="EMBL" id="REGN01006122">
    <property type="protein sequence ID" value="RNA10741.1"/>
    <property type="molecule type" value="Genomic_DNA"/>
</dbReference>
<evidence type="ECO:0008006" key="3">
    <source>
        <dbReference type="Google" id="ProtNLM"/>
    </source>
</evidence>
<name>A0A3M7QI79_BRAPC</name>
<proteinExistence type="predicted"/>
<accession>A0A3M7QI79</accession>
<dbReference type="OrthoDB" id="8046321at2759"/>
<evidence type="ECO:0000313" key="2">
    <source>
        <dbReference type="Proteomes" id="UP000276133"/>
    </source>
</evidence>
<sequence>MLFDYIKKQIFFSPTEKDIETIDASKKKWGFKINKTKTCHTTFTRAGARSNYERKYELNIKIEQEEVPLEQNPTF</sequence>
<gene>
    <name evidence="1" type="ORF">BpHYR1_002702</name>
</gene>
<protein>
    <recommendedName>
        <fullName evidence="3">RNA-directed DNA polymerase from mobile element jockey-like</fullName>
    </recommendedName>
</protein>
<organism evidence="1 2">
    <name type="scientific">Brachionus plicatilis</name>
    <name type="common">Marine rotifer</name>
    <name type="synonym">Brachionus muelleri</name>
    <dbReference type="NCBI Taxonomy" id="10195"/>
    <lineage>
        <taxon>Eukaryota</taxon>
        <taxon>Metazoa</taxon>
        <taxon>Spiralia</taxon>
        <taxon>Gnathifera</taxon>
        <taxon>Rotifera</taxon>
        <taxon>Eurotatoria</taxon>
        <taxon>Monogononta</taxon>
        <taxon>Pseudotrocha</taxon>
        <taxon>Ploima</taxon>
        <taxon>Brachionidae</taxon>
        <taxon>Brachionus</taxon>
    </lineage>
</organism>
<dbReference type="AlphaFoldDB" id="A0A3M7QI79"/>
<keyword evidence="2" id="KW-1185">Reference proteome</keyword>
<evidence type="ECO:0000313" key="1">
    <source>
        <dbReference type="EMBL" id="RNA10741.1"/>
    </source>
</evidence>
<dbReference type="Proteomes" id="UP000276133">
    <property type="component" value="Unassembled WGS sequence"/>
</dbReference>
<reference evidence="1 2" key="1">
    <citation type="journal article" date="2018" name="Sci. Rep.">
        <title>Genomic signatures of local adaptation to the degree of environmental predictability in rotifers.</title>
        <authorList>
            <person name="Franch-Gras L."/>
            <person name="Hahn C."/>
            <person name="Garcia-Roger E.M."/>
            <person name="Carmona M.J."/>
            <person name="Serra M."/>
            <person name="Gomez A."/>
        </authorList>
    </citation>
    <scope>NUCLEOTIDE SEQUENCE [LARGE SCALE GENOMIC DNA]</scope>
    <source>
        <strain evidence="1">HYR1</strain>
    </source>
</reference>